<reference evidence="2 3" key="1">
    <citation type="submission" date="2019-08" db="EMBL/GenBank/DDBJ databases">
        <title>Prosopis cineraria nodule microbiome.</title>
        <authorList>
            <person name="Ali R."/>
            <person name="Chaluvadi S.R."/>
            <person name="Wang X."/>
        </authorList>
    </citation>
    <scope>NUCLEOTIDE SEQUENCE [LARGE SCALE GENOMIC DNA]</scope>
    <source>
        <strain evidence="2 3">BG7</strain>
        <plasmid evidence="2 3">unnamed</plasmid>
    </source>
</reference>
<sequence length="138" mass="14838">MVVETSSGGRGFDTEEELQAHLGTLEAELPSESVYTNGRRRTASDVQEDIAVVREELEHLRARLSIVAQQAETAVKSRAEWANASAHAQLGDYPWLKLAGGMASAFVATQVVKKLPLGSLVAAALPLVVASVRRRIDS</sequence>
<evidence type="ECO:0008006" key="4">
    <source>
        <dbReference type="Google" id="ProtNLM"/>
    </source>
</evidence>
<protein>
    <recommendedName>
        <fullName evidence="4">DUF3618 domain-containing protein</fullName>
    </recommendedName>
</protein>
<dbReference type="EMBL" id="CP043499">
    <property type="protein sequence ID" value="QFY63151.1"/>
    <property type="molecule type" value="Genomic_DNA"/>
</dbReference>
<organism evidence="2 3">
    <name type="scientific">Rhizobium grahamii</name>
    <dbReference type="NCBI Taxonomy" id="1120045"/>
    <lineage>
        <taxon>Bacteria</taxon>
        <taxon>Pseudomonadati</taxon>
        <taxon>Pseudomonadota</taxon>
        <taxon>Alphaproteobacteria</taxon>
        <taxon>Hyphomicrobiales</taxon>
        <taxon>Rhizobiaceae</taxon>
        <taxon>Rhizobium/Agrobacterium group</taxon>
        <taxon>Rhizobium</taxon>
    </lineage>
</organism>
<evidence type="ECO:0000313" key="2">
    <source>
        <dbReference type="EMBL" id="QFY63151.1"/>
    </source>
</evidence>
<keyword evidence="1" id="KW-0175">Coiled coil</keyword>
<dbReference type="AlphaFoldDB" id="A0A5Q0CGI4"/>
<evidence type="ECO:0000256" key="1">
    <source>
        <dbReference type="SAM" id="Coils"/>
    </source>
</evidence>
<dbReference type="OrthoDB" id="8404663at2"/>
<accession>A0A5Q0CGI4</accession>
<feature type="coiled-coil region" evidence="1">
    <location>
        <begin position="43"/>
        <end position="74"/>
    </location>
</feature>
<gene>
    <name evidence="2" type="ORF">FZ934_22875</name>
</gene>
<proteinExistence type="predicted"/>
<geneLocation type="plasmid" evidence="2 3">
    <name>unnamed</name>
</geneLocation>
<name>A0A5Q0CGI4_9HYPH</name>
<dbReference type="Proteomes" id="UP000326881">
    <property type="component" value="Plasmid unnamed"/>
</dbReference>
<dbReference type="KEGG" id="rgr:FZ934_22875"/>
<dbReference type="RefSeq" id="WP_153273123.1">
    <property type="nucleotide sequence ID" value="NZ_CP043499.1"/>
</dbReference>
<evidence type="ECO:0000313" key="3">
    <source>
        <dbReference type="Proteomes" id="UP000326881"/>
    </source>
</evidence>
<keyword evidence="2" id="KW-0614">Plasmid</keyword>
<keyword evidence="3" id="KW-1185">Reference proteome</keyword>